<protein>
    <submittedName>
        <fullName evidence="1">Uncharacterized protein</fullName>
    </submittedName>
</protein>
<reference evidence="1" key="1">
    <citation type="submission" date="2023-05" db="EMBL/GenBank/DDBJ databases">
        <authorList>
            <person name="Stuckert A."/>
        </authorList>
    </citation>
    <scope>NUCLEOTIDE SEQUENCE</scope>
</reference>
<organism evidence="1 2">
    <name type="scientific">Staurois parvus</name>
    <dbReference type="NCBI Taxonomy" id="386267"/>
    <lineage>
        <taxon>Eukaryota</taxon>
        <taxon>Metazoa</taxon>
        <taxon>Chordata</taxon>
        <taxon>Craniata</taxon>
        <taxon>Vertebrata</taxon>
        <taxon>Euteleostomi</taxon>
        <taxon>Amphibia</taxon>
        <taxon>Batrachia</taxon>
        <taxon>Anura</taxon>
        <taxon>Neobatrachia</taxon>
        <taxon>Ranoidea</taxon>
        <taxon>Ranidae</taxon>
        <taxon>Staurois</taxon>
    </lineage>
</organism>
<comment type="caution">
    <text evidence="1">The sequence shown here is derived from an EMBL/GenBank/DDBJ whole genome shotgun (WGS) entry which is preliminary data.</text>
</comment>
<dbReference type="Proteomes" id="UP001162483">
    <property type="component" value="Unassembled WGS sequence"/>
</dbReference>
<name>A0ABN9BV29_9NEOB</name>
<evidence type="ECO:0000313" key="1">
    <source>
        <dbReference type="EMBL" id="CAI9551560.1"/>
    </source>
</evidence>
<accession>A0ABN9BV29</accession>
<proteinExistence type="predicted"/>
<evidence type="ECO:0000313" key="2">
    <source>
        <dbReference type="Proteomes" id="UP001162483"/>
    </source>
</evidence>
<sequence>MLTPSCPVPLVQCQCFFFSTAHCIGITGDVSDTKSVLPSVRMPTAVLL</sequence>
<keyword evidence="2" id="KW-1185">Reference proteome</keyword>
<gene>
    <name evidence="1" type="ORF">SPARVUS_LOCUS3760402</name>
</gene>
<dbReference type="EMBL" id="CATNWA010006166">
    <property type="protein sequence ID" value="CAI9551560.1"/>
    <property type="molecule type" value="Genomic_DNA"/>
</dbReference>